<gene>
    <name evidence="2" type="ORF">SAMN02745126_02010</name>
</gene>
<keyword evidence="3" id="KW-1185">Reference proteome</keyword>
<dbReference type="InterPro" id="IPR019291">
    <property type="entry name" value="Host_attachment_protein"/>
</dbReference>
<dbReference type="Pfam" id="PF10116">
    <property type="entry name" value="Host_attach"/>
    <property type="match status" value="1"/>
</dbReference>
<evidence type="ECO:0000256" key="1">
    <source>
        <dbReference type="SAM" id="MobiDB-lite"/>
    </source>
</evidence>
<protein>
    <submittedName>
        <fullName evidence="2">Protein required for attachment to host cells</fullName>
    </submittedName>
</protein>
<dbReference type="RefSeq" id="WP_170920873.1">
    <property type="nucleotide sequence ID" value="NZ_FUWJ01000002.1"/>
</dbReference>
<name>A0A1T4MYA7_9HYPH</name>
<evidence type="ECO:0000313" key="2">
    <source>
        <dbReference type="EMBL" id="SJZ71638.1"/>
    </source>
</evidence>
<proteinExistence type="predicted"/>
<dbReference type="AlphaFoldDB" id="A0A1T4MYA7"/>
<sequence>MPKNPITWIVVADGARARFLRAAPDGKRLVPARGADLIAPQGRHHVRDMVSDRPGRVDSTSRGGQRHAFEPKHDYHKLAKHHFTVSVADVLDKACLAKEFDEVILVAPRRSLGELRQCLSKRVQKAVQQEIPKDFTEYTPAMLWRHLRPMVGPKIPKG</sequence>
<organism evidence="2 3">
    <name type="scientific">Enhydrobacter aerosaccus</name>
    <dbReference type="NCBI Taxonomy" id="225324"/>
    <lineage>
        <taxon>Bacteria</taxon>
        <taxon>Pseudomonadati</taxon>
        <taxon>Pseudomonadota</taxon>
        <taxon>Alphaproteobacteria</taxon>
        <taxon>Hyphomicrobiales</taxon>
        <taxon>Enhydrobacter</taxon>
    </lineage>
</organism>
<dbReference type="STRING" id="225324.SAMN02745126_02010"/>
<feature type="region of interest" description="Disordered" evidence="1">
    <location>
        <begin position="49"/>
        <end position="68"/>
    </location>
</feature>
<evidence type="ECO:0000313" key="3">
    <source>
        <dbReference type="Proteomes" id="UP000190092"/>
    </source>
</evidence>
<dbReference type="Proteomes" id="UP000190092">
    <property type="component" value="Unassembled WGS sequence"/>
</dbReference>
<accession>A0A1T4MYA7</accession>
<reference evidence="3" key="1">
    <citation type="submission" date="2017-02" db="EMBL/GenBank/DDBJ databases">
        <authorList>
            <person name="Varghese N."/>
            <person name="Submissions S."/>
        </authorList>
    </citation>
    <scope>NUCLEOTIDE SEQUENCE [LARGE SCALE GENOMIC DNA]</scope>
    <source>
        <strain evidence="3">ATCC 27094</strain>
    </source>
</reference>
<dbReference type="EMBL" id="FUWJ01000002">
    <property type="protein sequence ID" value="SJZ71638.1"/>
    <property type="molecule type" value="Genomic_DNA"/>
</dbReference>